<accession>A0A9W5YGV0</accession>
<keyword evidence="10" id="KW-1185">Reference proteome</keyword>
<feature type="transmembrane region" description="Helical" evidence="7">
    <location>
        <begin position="183"/>
        <end position="205"/>
    </location>
</feature>
<feature type="transmembrane region" description="Helical" evidence="7">
    <location>
        <begin position="108"/>
        <end position="130"/>
    </location>
</feature>
<keyword evidence="3" id="KW-1003">Cell membrane</keyword>
<evidence type="ECO:0000313" key="10">
    <source>
        <dbReference type="Proteomes" id="UP001144256"/>
    </source>
</evidence>
<evidence type="ECO:0000256" key="4">
    <source>
        <dbReference type="ARBA" id="ARBA00022692"/>
    </source>
</evidence>
<feature type="transmembrane region" description="Helical" evidence="7">
    <location>
        <begin position="75"/>
        <end position="96"/>
    </location>
</feature>
<comment type="subcellular location">
    <subcellularLocation>
        <location evidence="1 7">Cell membrane</location>
        <topology evidence="1 7">Multi-pass membrane protein</topology>
    </subcellularLocation>
</comment>
<dbReference type="PROSITE" id="PS50928">
    <property type="entry name" value="ABC_TM1"/>
    <property type="match status" value="1"/>
</dbReference>
<keyword evidence="5 7" id="KW-1133">Transmembrane helix</keyword>
<dbReference type="Pfam" id="PF00528">
    <property type="entry name" value="BPD_transp_1"/>
    <property type="match status" value="1"/>
</dbReference>
<evidence type="ECO:0000259" key="8">
    <source>
        <dbReference type="PROSITE" id="PS50928"/>
    </source>
</evidence>
<keyword evidence="4 7" id="KW-0812">Transmembrane</keyword>
<evidence type="ECO:0000256" key="3">
    <source>
        <dbReference type="ARBA" id="ARBA00022475"/>
    </source>
</evidence>
<evidence type="ECO:0000256" key="7">
    <source>
        <dbReference type="RuleBase" id="RU363032"/>
    </source>
</evidence>
<dbReference type="EMBL" id="BRLB01000029">
    <property type="protein sequence ID" value="GKX32255.1"/>
    <property type="molecule type" value="Genomic_DNA"/>
</dbReference>
<evidence type="ECO:0000256" key="2">
    <source>
        <dbReference type="ARBA" id="ARBA00022448"/>
    </source>
</evidence>
<gene>
    <name evidence="9" type="ORF">SH1V18_47350</name>
</gene>
<name>A0A9W5YGV0_9FIRM</name>
<feature type="transmembrane region" description="Helical" evidence="7">
    <location>
        <begin position="142"/>
        <end position="162"/>
    </location>
</feature>
<dbReference type="PANTHER" id="PTHR43744">
    <property type="entry name" value="ABC TRANSPORTER PERMEASE PROTEIN MG189-RELATED-RELATED"/>
    <property type="match status" value="1"/>
</dbReference>
<dbReference type="GO" id="GO:0005886">
    <property type="term" value="C:plasma membrane"/>
    <property type="evidence" value="ECO:0007669"/>
    <property type="project" value="UniProtKB-SubCell"/>
</dbReference>
<keyword evidence="6 7" id="KW-0472">Membrane</keyword>
<dbReference type="AlphaFoldDB" id="A0A9W5YGV0"/>
<comment type="similarity">
    <text evidence="7">Belongs to the binding-protein-dependent transport system permease family.</text>
</comment>
<dbReference type="GO" id="GO:0055085">
    <property type="term" value="P:transmembrane transport"/>
    <property type="evidence" value="ECO:0007669"/>
    <property type="project" value="InterPro"/>
</dbReference>
<dbReference type="PANTHER" id="PTHR43744:SF8">
    <property type="entry name" value="SN-GLYCEROL-3-PHOSPHATE TRANSPORT SYSTEM PERMEASE PROTEIN UGPE"/>
    <property type="match status" value="1"/>
</dbReference>
<feature type="transmembrane region" description="Helical" evidence="7">
    <location>
        <begin position="12"/>
        <end position="33"/>
    </location>
</feature>
<dbReference type="RefSeq" id="WP_281819726.1">
    <property type="nucleotide sequence ID" value="NZ_BRLB01000029.1"/>
</dbReference>
<protein>
    <submittedName>
        <fullName evidence="9">Sugar ABC transporter permease</fullName>
    </submittedName>
</protein>
<sequence>MTKPSKKILAALANLVVIIYTISCVFPVLWIFYSSLKTQKEFNLNIVSLPSNLNFTNYIEAIKTSHLDKFFLNSVFNSMITVTLVVIIGFMTGYCLSRFKFRGRGFVYTLFLAGMLIPVHSLLIPIFIQFKNLGMLNNRLTLILPYVAFGLPISIFLFESFIVSVPGEMDEAASLDGLNIFGIMFRIILPLCKPVMSTVVILSFLSSWNEFPFALTLIRDDKFKTIPVGLANFSGAFSTNYTQLMAALVIAVLPVILIYLIFNKKVVQGMTAGAVKG</sequence>
<evidence type="ECO:0000256" key="5">
    <source>
        <dbReference type="ARBA" id="ARBA00022989"/>
    </source>
</evidence>
<dbReference type="SUPFAM" id="SSF161098">
    <property type="entry name" value="MetI-like"/>
    <property type="match status" value="1"/>
</dbReference>
<evidence type="ECO:0000256" key="6">
    <source>
        <dbReference type="ARBA" id="ARBA00023136"/>
    </source>
</evidence>
<proteinExistence type="inferred from homology"/>
<evidence type="ECO:0000313" key="9">
    <source>
        <dbReference type="EMBL" id="GKX32255.1"/>
    </source>
</evidence>
<keyword evidence="2 7" id="KW-0813">Transport</keyword>
<dbReference type="CDD" id="cd06261">
    <property type="entry name" value="TM_PBP2"/>
    <property type="match status" value="1"/>
</dbReference>
<reference evidence="9" key="1">
    <citation type="submission" date="2022-06" db="EMBL/GenBank/DDBJ databases">
        <title>Vallitalea longa sp. nov., an anaerobic bacterium isolated from marine sediment.</title>
        <authorList>
            <person name="Hirano S."/>
            <person name="Terahara T."/>
            <person name="Mori K."/>
            <person name="Hamada M."/>
            <person name="Matsumoto R."/>
            <person name="Kobayashi T."/>
        </authorList>
    </citation>
    <scope>NUCLEOTIDE SEQUENCE</scope>
    <source>
        <strain evidence="9">SH18-1</strain>
    </source>
</reference>
<dbReference type="Gene3D" id="1.10.3720.10">
    <property type="entry name" value="MetI-like"/>
    <property type="match status" value="1"/>
</dbReference>
<evidence type="ECO:0000256" key="1">
    <source>
        <dbReference type="ARBA" id="ARBA00004651"/>
    </source>
</evidence>
<feature type="transmembrane region" description="Helical" evidence="7">
    <location>
        <begin position="241"/>
        <end position="262"/>
    </location>
</feature>
<organism evidence="9 10">
    <name type="scientific">Vallitalea longa</name>
    <dbReference type="NCBI Taxonomy" id="2936439"/>
    <lineage>
        <taxon>Bacteria</taxon>
        <taxon>Bacillati</taxon>
        <taxon>Bacillota</taxon>
        <taxon>Clostridia</taxon>
        <taxon>Lachnospirales</taxon>
        <taxon>Vallitaleaceae</taxon>
        <taxon>Vallitalea</taxon>
    </lineage>
</organism>
<dbReference type="Proteomes" id="UP001144256">
    <property type="component" value="Unassembled WGS sequence"/>
</dbReference>
<dbReference type="InterPro" id="IPR035906">
    <property type="entry name" value="MetI-like_sf"/>
</dbReference>
<dbReference type="InterPro" id="IPR000515">
    <property type="entry name" value="MetI-like"/>
</dbReference>
<comment type="caution">
    <text evidence="9">The sequence shown here is derived from an EMBL/GenBank/DDBJ whole genome shotgun (WGS) entry which is preliminary data.</text>
</comment>
<feature type="domain" description="ABC transmembrane type-1" evidence="8">
    <location>
        <begin position="71"/>
        <end position="262"/>
    </location>
</feature>